<reference evidence="2" key="1">
    <citation type="journal article" date="2014" name="Front. Microbiol.">
        <title>High frequency of phylogenetically diverse reductive dehalogenase-homologous genes in deep subseafloor sedimentary metagenomes.</title>
        <authorList>
            <person name="Kawai M."/>
            <person name="Futagami T."/>
            <person name="Toyoda A."/>
            <person name="Takaki Y."/>
            <person name="Nishi S."/>
            <person name="Hori S."/>
            <person name="Arai W."/>
            <person name="Tsubouchi T."/>
            <person name="Morono Y."/>
            <person name="Uchiyama I."/>
            <person name="Ito T."/>
            <person name="Fujiyama A."/>
            <person name="Inagaki F."/>
            <person name="Takami H."/>
        </authorList>
    </citation>
    <scope>NUCLEOTIDE SEQUENCE</scope>
    <source>
        <strain evidence="2">Expedition CK06-06</strain>
    </source>
</reference>
<comment type="caution">
    <text evidence="2">The sequence shown here is derived from an EMBL/GenBank/DDBJ whole genome shotgun (WGS) entry which is preliminary data.</text>
</comment>
<evidence type="ECO:0000313" key="2">
    <source>
        <dbReference type="EMBL" id="GAF69854.1"/>
    </source>
</evidence>
<sequence>SEYRLEDLEESEQLLAQVEADRIKTSEASQIADRYVLLTVLFASVLFFGGISGKFKSQIIDLSMLTLGLMMFLIILAVLISYPII</sequence>
<organism evidence="2">
    <name type="scientific">marine sediment metagenome</name>
    <dbReference type="NCBI Taxonomy" id="412755"/>
    <lineage>
        <taxon>unclassified sequences</taxon>
        <taxon>metagenomes</taxon>
        <taxon>ecological metagenomes</taxon>
    </lineage>
</organism>
<accession>X0RM02</accession>
<gene>
    <name evidence="2" type="ORF">S01H1_17192</name>
</gene>
<dbReference type="AlphaFoldDB" id="X0RM02"/>
<feature type="transmembrane region" description="Helical" evidence="1">
    <location>
        <begin position="65"/>
        <end position="84"/>
    </location>
</feature>
<feature type="non-terminal residue" evidence="2">
    <location>
        <position position="1"/>
    </location>
</feature>
<keyword evidence="1" id="KW-0812">Transmembrane</keyword>
<name>X0RM02_9ZZZZ</name>
<feature type="transmembrane region" description="Helical" evidence="1">
    <location>
        <begin position="35"/>
        <end position="53"/>
    </location>
</feature>
<dbReference type="EMBL" id="BARS01009103">
    <property type="protein sequence ID" value="GAF69854.1"/>
    <property type="molecule type" value="Genomic_DNA"/>
</dbReference>
<proteinExistence type="predicted"/>
<keyword evidence="1" id="KW-0472">Membrane</keyword>
<evidence type="ECO:0000256" key="1">
    <source>
        <dbReference type="SAM" id="Phobius"/>
    </source>
</evidence>
<keyword evidence="1" id="KW-1133">Transmembrane helix</keyword>
<protein>
    <submittedName>
        <fullName evidence="2">Uncharacterized protein</fullName>
    </submittedName>
</protein>